<comment type="similarity">
    <text evidence="2 9">Belongs to the tRNA nucleotidyltransferase/poly(A) polymerase family.</text>
</comment>
<keyword evidence="7" id="KW-0547">Nucleotide-binding</keyword>
<dbReference type="GO" id="GO:0000049">
    <property type="term" value="F:tRNA binding"/>
    <property type="evidence" value="ECO:0007669"/>
    <property type="project" value="TreeGrafter"/>
</dbReference>
<evidence type="ECO:0000256" key="8">
    <source>
        <dbReference type="ARBA" id="ARBA00022842"/>
    </source>
</evidence>
<dbReference type="Pfam" id="PF01743">
    <property type="entry name" value="PolyA_pol"/>
    <property type="match status" value="1"/>
</dbReference>
<gene>
    <name evidence="12" type="ORF">XAT740_LOCUS31263</name>
</gene>
<comment type="cofactor">
    <cofactor evidence="1">
        <name>Mg(2+)</name>
        <dbReference type="ChEBI" id="CHEBI:18420"/>
    </cofactor>
</comment>
<dbReference type="PANTHER" id="PTHR46173:SF1">
    <property type="entry name" value="CCA TRNA NUCLEOTIDYLTRANSFERASE 1, MITOCHONDRIAL"/>
    <property type="match status" value="1"/>
</dbReference>
<dbReference type="InterPro" id="IPR032828">
    <property type="entry name" value="PolyA_RNA-bd"/>
</dbReference>
<dbReference type="GO" id="GO:0005739">
    <property type="term" value="C:mitochondrion"/>
    <property type="evidence" value="ECO:0007669"/>
    <property type="project" value="TreeGrafter"/>
</dbReference>
<dbReference type="InterPro" id="IPR050264">
    <property type="entry name" value="Bact_CCA-adding_enz_type3_sf"/>
</dbReference>
<evidence type="ECO:0000256" key="2">
    <source>
        <dbReference type="ARBA" id="ARBA00007265"/>
    </source>
</evidence>
<dbReference type="EMBL" id="CAJNOR010002838">
    <property type="protein sequence ID" value="CAF1346830.1"/>
    <property type="molecule type" value="Genomic_DNA"/>
</dbReference>
<dbReference type="CDD" id="cd05398">
    <property type="entry name" value="NT_ClassII-CCAase"/>
    <property type="match status" value="1"/>
</dbReference>
<dbReference type="GO" id="GO:0000166">
    <property type="term" value="F:nucleotide binding"/>
    <property type="evidence" value="ECO:0007669"/>
    <property type="project" value="UniProtKB-KW"/>
</dbReference>
<keyword evidence="6" id="KW-0479">Metal-binding</keyword>
<dbReference type="Gene3D" id="3.30.460.10">
    <property type="entry name" value="Beta Polymerase, domain 2"/>
    <property type="match status" value="1"/>
</dbReference>
<evidence type="ECO:0000313" key="12">
    <source>
        <dbReference type="EMBL" id="CAF1346830.1"/>
    </source>
</evidence>
<evidence type="ECO:0000259" key="11">
    <source>
        <dbReference type="Pfam" id="PF12627"/>
    </source>
</evidence>
<feature type="domain" description="Poly A polymerase head" evidence="10">
    <location>
        <begin position="92"/>
        <end position="216"/>
    </location>
</feature>
<evidence type="ECO:0000256" key="6">
    <source>
        <dbReference type="ARBA" id="ARBA00022723"/>
    </source>
</evidence>
<dbReference type="InterPro" id="IPR002646">
    <property type="entry name" value="PolA_pol_head_dom"/>
</dbReference>
<name>A0A815GYG2_ADIRI</name>
<dbReference type="SUPFAM" id="SSF81891">
    <property type="entry name" value="Poly A polymerase C-terminal region-like"/>
    <property type="match status" value="1"/>
</dbReference>
<dbReference type="GO" id="GO:0046872">
    <property type="term" value="F:metal ion binding"/>
    <property type="evidence" value="ECO:0007669"/>
    <property type="project" value="UniProtKB-KW"/>
</dbReference>
<evidence type="ECO:0000256" key="5">
    <source>
        <dbReference type="ARBA" id="ARBA00022695"/>
    </source>
</evidence>
<keyword evidence="5" id="KW-0548">Nucleotidyltransferase</keyword>
<evidence type="ECO:0000256" key="9">
    <source>
        <dbReference type="RuleBase" id="RU003953"/>
    </source>
</evidence>
<dbReference type="Proteomes" id="UP000663828">
    <property type="component" value="Unassembled WGS sequence"/>
</dbReference>
<evidence type="ECO:0000256" key="3">
    <source>
        <dbReference type="ARBA" id="ARBA00022679"/>
    </source>
</evidence>
<keyword evidence="3 9" id="KW-0808">Transferase</keyword>
<evidence type="ECO:0000313" key="13">
    <source>
        <dbReference type="Proteomes" id="UP000663828"/>
    </source>
</evidence>
<dbReference type="InterPro" id="IPR043519">
    <property type="entry name" value="NT_sf"/>
</dbReference>
<keyword evidence="13" id="KW-1185">Reference proteome</keyword>
<protein>
    <submittedName>
        <fullName evidence="12">Uncharacterized protein</fullName>
    </submittedName>
</protein>
<accession>A0A815GYG2</accession>
<dbReference type="SUPFAM" id="SSF81301">
    <property type="entry name" value="Nucleotidyltransferase"/>
    <property type="match status" value="1"/>
</dbReference>
<dbReference type="Pfam" id="PF12627">
    <property type="entry name" value="PolyA_pol_RNAbd"/>
    <property type="match status" value="1"/>
</dbReference>
<reference evidence="12" key="1">
    <citation type="submission" date="2021-02" db="EMBL/GenBank/DDBJ databases">
        <authorList>
            <person name="Nowell W R."/>
        </authorList>
    </citation>
    <scope>NUCLEOTIDE SEQUENCE</scope>
</reference>
<keyword evidence="8" id="KW-0460">Magnesium</keyword>
<keyword evidence="4" id="KW-0819">tRNA processing</keyword>
<sequence>MLLLLVKNNICETNEFEMVTCFHSNRLYLFKSICYNGFISFKYYSRIPSIVRYRAQSKTLVTQKIDSPEYKTLLTPSLLKLADLFKANQYELRMAGGAVRDLLMGIRPHDIDFATTATPDQVKQMLSDADIRMINSNGEKHGTITARLDDKENFEVTTLRVDVVTDGRHAVVEYTKDWQLDASRRDLTINALFLDLEGIVYDYFNGIDDLKHRRIRFVGDPVKRIREDYLRIIRYFRFFGRLANDNAVHDEETLKAIRDNVDGLNNISGERLWIELKRIAEGRNAGPVLKAMLEQNTGQYLGIPTNCNLNQLEEHWRKCYQANPHALTILTKLFRNMDELVTFEKRMRYSNDCRRLAQLLVAFRDSIFPLNSTSADSLKPYKDLLADLSVFDPDVKEKILELLKYQHHLKEAQQLADWTLPHFPISAGMLALKRVKQDGNYKIIMNELREAWKKSDFQATEKQLLDETLPIILKTLPTTIATMASQENKNMIPPVYTIPKKRKKKEPTSASTTKAT</sequence>
<feature type="domain" description="tRNA nucleotidyltransferase/poly(A) polymerase RNA and SrmB- binding" evidence="11">
    <location>
        <begin position="250"/>
        <end position="295"/>
    </location>
</feature>
<comment type="caution">
    <text evidence="12">The sequence shown here is derived from an EMBL/GenBank/DDBJ whole genome shotgun (WGS) entry which is preliminary data.</text>
</comment>
<evidence type="ECO:0000256" key="4">
    <source>
        <dbReference type="ARBA" id="ARBA00022694"/>
    </source>
</evidence>
<dbReference type="Gene3D" id="1.10.3090.10">
    <property type="entry name" value="cca-adding enzyme, domain 2"/>
    <property type="match status" value="1"/>
</dbReference>
<evidence type="ECO:0000256" key="7">
    <source>
        <dbReference type="ARBA" id="ARBA00022741"/>
    </source>
</evidence>
<proteinExistence type="inferred from homology"/>
<dbReference type="PANTHER" id="PTHR46173">
    <property type="entry name" value="CCA TRNA NUCLEOTIDYLTRANSFERASE 1, MITOCHONDRIAL"/>
    <property type="match status" value="1"/>
</dbReference>
<evidence type="ECO:0000256" key="1">
    <source>
        <dbReference type="ARBA" id="ARBA00001946"/>
    </source>
</evidence>
<dbReference type="GO" id="GO:0016779">
    <property type="term" value="F:nucleotidyltransferase activity"/>
    <property type="evidence" value="ECO:0007669"/>
    <property type="project" value="UniProtKB-KW"/>
</dbReference>
<keyword evidence="9" id="KW-0694">RNA-binding</keyword>
<organism evidence="12 13">
    <name type="scientific">Adineta ricciae</name>
    <name type="common">Rotifer</name>
    <dbReference type="NCBI Taxonomy" id="249248"/>
    <lineage>
        <taxon>Eukaryota</taxon>
        <taxon>Metazoa</taxon>
        <taxon>Spiralia</taxon>
        <taxon>Gnathifera</taxon>
        <taxon>Rotifera</taxon>
        <taxon>Eurotatoria</taxon>
        <taxon>Bdelloidea</taxon>
        <taxon>Adinetida</taxon>
        <taxon>Adinetidae</taxon>
        <taxon>Adineta</taxon>
    </lineage>
</organism>
<evidence type="ECO:0000259" key="10">
    <source>
        <dbReference type="Pfam" id="PF01743"/>
    </source>
</evidence>
<dbReference type="GO" id="GO:1990180">
    <property type="term" value="P:mitochondrial tRNA 3'-end processing"/>
    <property type="evidence" value="ECO:0007669"/>
    <property type="project" value="TreeGrafter"/>
</dbReference>
<dbReference type="GO" id="GO:0001680">
    <property type="term" value="P:tRNA 3'-terminal CCA addition"/>
    <property type="evidence" value="ECO:0007669"/>
    <property type="project" value="TreeGrafter"/>
</dbReference>
<dbReference type="AlphaFoldDB" id="A0A815GYG2"/>